<feature type="transmembrane region" description="Helical" evidence="1">
    <location>
        <begin position="162"/>
        <end position="180"/>
    </location>
</feature>
<accession>A0A1G2END5</accession>
<name>A0A1G2END5_9BACT</name>
<keyword evidence="1" id="KW-0472">Membrane</keyword>
<keyword evidence="1" id="KW-1133">Transmembrane helix</keyword>
<feature type="transmembrane region" description="Helical" evidence="1">
    <location>
        <begin position="88"/>
        <end position="108"/>
    </location>
</feature>
<proteinExistence type="predicted"/>
<feature type="transmembrane region" description="Helical" evidence="1">
    <location>
        <begin position="52"/>
        <end position="76"/>
    </location>
</feature>
<evidence type="ECO:0000313" key="2">
    <source>
        <dbReference type="EMBL" id="OGZ27296.1"/>
    </source>
</evidence>
<evidence type="ECO:0000256" key="1">
    <source>
        <dbReference type="SAM" id="Phobius"/>
    </source>
</evidence>
<comment type="caution">
    <text evidence="2">The sequence shown here is derived from an EMBL/GenBank/DDBJ whole genome shotgun (WGS) entry which is preliminary data.</text>
</comment>
<gene>
    <name evidence="2" type="ORF">A3F95_00035</name>
</gene>
<dbReference type="AlphaFoldDB" id="A0A1G2END5"/>
<feature type="transmembrane region" description="Helical" evidence="1">
    <location>
        <begin position="26"/>
        <end position="46"/>
    </location>
</feature>
<dbReference type="Proteomes" id="UP000179122">
    <property type="component" value="Unassembled WGS sequence"/>
</dbReference>
<feature type="transmembrane region" description="Helical" evidence="1">
    <location>
        <begin position="128"/>
        <end position="150"/>
    </location>
</feature>
<reference evidence="2 3" key="1">
    <citation type="journal article" date="2016" name="Nat. Commun.">
        <title>Thousands of microbial genomes shed light on interconnected biogeochemical processes in an aquifer system.</title>
        <authorList>
            <person name="Anantharaman K."/>
            <person name="Brown C.T."/>
            <person name="Hug L.A."/>
            <person name="Sharon I."/>
            <person name="Castelle C.J."/>
            <person name="Probst A.J."/>
            <person name="Thomas B.C."/>
            <person name="Singh A."/>
            <person name="Wilkins M.J."/>
            <person name="Karaoz U."/>
            <person name="Brodie E.L."/>
            <person name="Williams K.H."/>
            <person name="Hubbard S.S."/>
            <person name="Banfield J.F."/>
        </authorList>
    </citation>
    <scope>NUCLEOTIDE SEQUENCE [LARGE SCALE GENOMIC DNA]</scope>
</reference>
<dbReference type="EMBL" id="MHML01000008">
    <property type="protein sequence ID" value="OGZ27296.1"/>
    <property type="molecule type" value="Genomic_DNA"/>
</dbReference>
<organism evidence="2 3">
    <name type="scientific">Candidatus Nealsonbacteria bacterium RIFCSPLOWO2_12_FULL_39_31</name>
    <dbReference type="NCBI Taxonomy" id="1801676"/>
    <lineage>
        <taxon>Bacteria</taxon>
        <taxon>Candidatus Nealsoniibacteriota</taxon>
    </lineage>
</organism>
<sequence length="461" mass="52868">MLNAKDNLIINNGALKTLEQKPKAKWKIFTTVFTLITGFQLLGNPFLYSNDYVYNIIAIIILSFGASVLFVFSLYLTERLIIKNKVRIWNILVISLVCDLLFGFLYLTSLFFDLKTVGPTEGLEVISGLMLGSFFTIISFFVFFISNLVFYKTYNKTNNNKIYVLFFIGSIIFFLIMTWLKFKDYSYCDFGKDKNCLINEALTANDASLCEKNKYLNPYDRNECKAGVSKNDNNADVCRKMETDDGDWGNMELKYKCFANIALNTKNYSLCDELEDRIYKNDCYISVAKKTNDINICDKVIGEQEQFSECVENIAISDKNRNLCDKVTNNENKKSCYLGFDLNLSKTSKDTVVCDKIKKDGWSYSVVESCFSNVAEYTGDTFLCEKVSDDSNSRDVCYLGVSRKSIDINLCNKIEYHYNAYKCVTNIAINTDNRNLCEMAPAKPINLKDNCYSDFYKKAKH</sequence>
<keyword evidence="1" id="KW-0812">Transmembrane</keyword>
<evidence type="ECO:0000313" key="3">
    <source>
        <dbReference type="Proteomes" id="UP000179122"/>
    </source>
</evidence>
<protein>
    <submittedName>
        <fullName evidence="2">Uncharacterized protein</fullName>
    </submittedName>
</protein>